<sequence>MEKKAGWKKRSAEETKPILAIYDEEVSAVSAVASASSHFPLFRRMKSTMYSH</sequence>
<proteinExistence type="predicted"/>
<dbReference type="Proteomes" id="UP000054776">
    <property type="component" value="Unassembled WGS sequence"/>
</dbReference>
<dbReference type="InParanoid" id="A0A0V0XDI6"/>
<organism evidence="1 2">
    <name type="scientific">Trichinella spiralis</name>
    <name type="common">Trichina worm</name>
    <dbReference type="NCBI Taxonomy" id="6334"/>
    <lineage>
        <taxon>Eukaryota</taxon>
        <taxon>Metazoa</taxon>
        <taxon>Ecdysozoa</taxon>
        <taxon>Nematoda</taxon>
        <taxon>Enoplea</taxon>
        <taxon>Dorylaimia</taxon>
        <taxon>Trichinellida</taxon>
        <taxon>Trichinellidae</taxon>
        <taxon>Trichinella</taxon>
    </lineage>
</organism>
<protein>
    <submittedName>
        <fullName evidence="1">Uncharacterized protein</fullName>
    </submittedName>
</protein>
<evidence type="ECO:0000313" key="2">
    <source>
        <dbReference type="Proteomes" id="UP000054776"/>
    </source>
</evidence>
<evidence type="ECO:0000313" key="1">
    <source>
        <dbReference type="EMBL" id="KRX86064.1"/>
    </source>
</evidence>
<dbReference type="EMBL" id="JYDH01007481">
    <property type="protein sequence ID" value="KRX86064.1"/>
    <property type="molecule type" value="Genomic_DNA"/>
</dbReference>
<keyword evidence="2" id="KW-1185">Reference proteome</keyword>
<gene>
    <name evidence="1" type="ORF">T01_4820</name>
</gene>
<feature type="non-terminal residue" evidence="1">
    <location>
        <position position="52"/>
    </location>
</feature>
<accession>A0A0V0XDI6</accession>
<reference evidence="1 2" key="1">
    <citation type="submission" date="2015-01" db="EMBL/GenBank/DDBJ databases">
        <title>Evolution of Trichinella species and genotypes.</title>
        <authorList>
            <person name="Korhonen P.K."/>
            <person name="Edoardo P."/>
            <person name="Giuseppe L.R."/>
            <person name="Gasser R.B."/>
        </authorList>
    </citation>
    <scope>NUCLEOTIDE SEQUENCE [LARGE SCALE GENOMIC DNA]</scope>
    <source>
        <strain evidence="1">ISS3</strain>
    </source>
</reference>
<dbReference type="AlphaFoldDB" id="A0A0V0XDI6"/>
<name>A0A0V0XDI6_TRISP</name>
<comment type="caution">
    <text evidence="1">The sequence shown here is derived from an EMBL/GenBank/DDBJ whole genome shotgun (WGS) entry which is preliminary data.</text>
</comment>